<protein>
    <submittedName>
        <fullName evidence="5">Heme peroxidase</fullName>
    </submittedName>
</protein>
<accession>A0AA39MZK0</accession>
<dbReference type="GO" id="GO:0046872">
    <property type="term" value="F:metal ion binding"/>
    <property type="evidence" value="ECO:0007669"/>
    <property type="project" value="UniProtKB-KW"/>
</dbReference>
<sequence>MACQADGTFNDDDLARILQDATDKAAGAYHAWGTPAALRTIEIVGMEQGRRWGCCTMNEFREFLGLAPFKSFPEWSTNLEIARTAELLYGHIDNLELYPGLQAEDCMPLGPESGICGGYTMTRVILADAIVLVRGDRFYTTDFTSANLTSWGIQDCARNPDNGAFGAEQPKLLFRHLPRHCSGNSVYGLFPFFTPVAVKENLTNLKLDLSNYNLERPKPKPIPIVINTISAIQYVFNDYNIYKQTYMDDMNLLTQGYGYVLLVRCPCLVVTILYRFMLSFDEKEKHSVDRAMVSGHGAAPIMFSHRHCRL</sequence>
<dbReference type="Pfam" id="PF03098">
    <property type="entry name" value="An_peroxidase"/>
    <property type="match status" value="1"/>
</dbReference>
<dbReference type="InterPro" id="IPR050783">
    <property type="entry name" value="Oxylipin_biosynth_metab"/>
</dbReference>
<keyword evidence="1" id="KW-0479">Metal-binding</keyword>
<dbReference type="SUPFAM" id="SSF48113">
    <property type="entry name" value="Heme-dependent peroxidases"/>
    <property type="match status" value="1"/>
</dbReference>
<evidence type="ECO:0000256" key="1">
    <source>
        <dbReference type="ARBA" id="ARBA00022723"/>
    </source>
</evidence>
<dbReference type="Proteomes" id="UP001175226">
    <property type="component" value="Unassembled WGS sequence"/>
</dbReference>
<proteinExistence type="predicted"/>
<dbReference type="GO" id="GO:0006979">
    <property type="term" value="P:response to oxidative stress"/>
    <property type="evidence" value="ECO:0007669"/>
    <property type="project" value="InterPro"/>
</dbReference>
<evidence type="ECO:0000313" key="6">
    <source>
        <dbReference type="Proteomes" id="UP001175226"/>
    </source>
</evidence>
<dbReference type="AlphaFoldDB" id="A0AA39MZK0"/>
<dbReference type="PROSITE" id="PS50292">
    <property type="entry name" value="PEROXIDASE_3"/>
    <property type="match status" value="1"/>
</dbReference>
<dbReference type="EMBL" id="JAUEPT010000004">
    <property type="protein sequence ID" value="KAK0452477.1"/>
    <property type="molecule type" value="Genomic_DNA"/>
</dbReference>
<comment type="caution">
    <text evidence="5">The sequence shown here is derived from an EMBL/GenBank/DDBJ whole genome shotgun (WGS) entry which is preliminary data.</text>
</comment>
<evidence type="ECO:0000256" key="2">
    <source>
        <dbReference type="ARBA" id="ARBA00022964"/>
    </source>
</evidence>
<evidence type="ECO:0000256" key="3">
    <source>
        <dbReference type="ARBA" id="ARBA00023002"/>
    </source>
</evidence>
<gene>
    <name evidence="5" type="ORF">EV421DRAFT_1702293</name>
</gene>
<dbReference type="GO" id="GO:0004601">
    <property type="term" value="F:peroxidase activity"/>
    <property type="evidence" value="ECO:0007669"/>
    <property type="project" value="UniProtKB-KW"/>
</dbReference>
<dbReference type="GO" id="GO:0051213">
    <property type="term" value="F:dioxygenase activity"/>
    <property type="evidence" value="ECO:0007669"/>
    <property type="project" value="UniProtKB-KW"/>
</dbReference>
<keyword evidence="3" id="KW-0560">Oxidoreductase</keyword>
<dbReference type="InterPro" id="IPR037120">
    <property type="entry name" value="Haem_peroxidase_sf_animal"/>
</dbReference>
<keyword evidence="2" id="KW-0223">Dioxygenase</keyword>
<keyword evidence="6" id="KW-1185">Reference proteome</keyword>
<name>A0AA39MZK0_9AGAR</name>
<dbReference type="InterPro" id="IPR019791">
    <property type="entry name" value="Haem_peroxidase_animal"/>
</dbReference>
<evidence type="ECO:0000256" key="4">
    <source>
        <dbReference type="ARBA" id="ARBA00023004"/>
    </source>
</evidence>
<keyword evidence="5" id="KW-0575">Peroxidase</keyword>
<dbReference type="PANTHER" id="PTHR11903">
    <property type="entry name" value="PROSTAGLANDIN G/H SYNTHASE"/>
    <property type="match status" value="1"/>
</dbReference>
<keyword evidence="4" id="KW-0408">Iron</keyword>
<dbReference type="InterPro" id="IPR010255">
    <property type="entry name" value="Haem_peroxidase_sf"/>
</dbReference>
<reference evidence="5" key="1">
    <citation type="submission" date="2023-06" db="EMBL/GenBank/DDBJ databases">
        <authorList>
            <consortium name="Lawrence Berkeley National Laboratory"/>
            <person name="Ahrendt S."/>
            <person name="Sahu N."/>
            <person name="Indic B."/>
            <person name="Wong-Bajracharya J."/>
            <person name="Merenyi Z."/>
            <person name="Ke H.-M."/>
            <person name="Monk M."/>
            <person name="Kocsube S."/>
            <person name="Drula E."/>
            <person name="Lipzen A."/>
            <person name="Balint B."/>
            <person name="Henrissat B."/>
            <person name="Andreopoulos B."/>
            <person name="Martin F.M."/>
            <person name="Harder C.B."/>
            <person name="Rigling D."/>
            <person name="Ford K.L."/>
            <person name="Foster G.D."/>
            <person name="Pangilinan J."/>
            <person name="Papanicolaou A."/>
            <person name="Barry K."/>
            <person name="LaButti K."/>
            <person name="Viragh M."/>
            <person name="Koriabine M."/>
            <person name="Yan M."/>
            <person name="Riley R."/>
            <person name="Champramary S."/>
            <person name="Plett K.L."/>
            <person name="Tsai I.J."/>
            <person name="Slot J."/>
            <person name="Sipos G."/>
            <person name="Plett J."/>
            <person name="Nagy L.G."/>
            <person name="Grigoriev I.V."/>
        </authorList>
    </citation>
    <scope>NUCLEOTIDE SEQUENCE</scope>
    <source>
        <strain evidence="5">FPL87.14</strain>
    </source>
</reference>
<evidence type="ECO:0000313" key="5">
    <source>
        <dbReference type="EMBL" id="KAK0452477.1"/>
    </source>
</evidence>
<dbReference type="GO" id="GO:0020037">
    <property type="term" value="F:heme binding"/>
    <property type="evidence" value="ECO:0007669"/>
    <property type="project" value="InterPro"/>
</dbReference>
<dbReference type="PANTHER" id="PTHR11903:SF37">
    <property type="entry name" value="PSI-PRODUCING OXYGENASE A"/>
    <property type="match status" value="1"/>
</dbReference>
<dbReference type="GO" id="GO:0006631">
    <property type="term" value="P:fatty acid metabolic process"/>
    <property type="evidence" value="ECO:0007669"/>
    <property type="project" value="UniProtKB-ARBA"/>
</dbReference>
<organism evidence="5 6">
    <name type="scientific">Armillaria borealis</name>
    <dbReference type="NCBI Taxonomy" id="47425"/>
    <lineage>
        <taxon>Eukaryota</taxon>
        <taxon>Fungi</taxon>
        <taxon>Dikarya</taxon>
        <taxon>Basidiomycota</taxon>
        <taxon>Agaricomycotina</taxon>
        <taxon>Agaricomycetes</taxon>
        <taxon>Agaricomycetidae</taxon>
        <taxon>Agaricales</taxon>
        <taxon>Marasmiineae</taxon>
        <taxon>Physalacriaceae</taxon>
        <taxon>Armillaria</taxon>
    </lineage>
</organism>
<dbReference type="Gene3D" id="1.10.640.10">
    <property type="entry name" value="Haem peroxidase domain superfamily, animal type"/>
    <property type="match status" value="1"/>
</dbReference>